<comment type="caution">
    <text evidence="8">The sequence shown here is derived from an EMBL/GenBank/DDBJ whole genome shotgun (WGS) entry which is preliminary data.</text>
</comment>
<protein>
    <submittedName>
        <fullName evidence="8">Methyl-accepting chemotaxis protein</fullName>
    </submittedName>
</protein>
<dbReference type="Pfam" id="PF00015">
    <property type="entry name" value="MCPsignal"/>
    <property type="match status" value="1"/>
</dbReference>
<dbReference type="GO" id="GO:0016020">
    <property type="term" value="C:membrane"/>
    <property type="evidence" value="ECO:0007669"/>
    <property type="project" value="InterPro"/>
</dbReference>
<feature type="domain" description="HAMP" evidence="7">
    <location>
        <begin position="312"/>
        <end position="365"/>
    </location>
</feature>
<dbReference type="InterPro" id="IPR004089">
    <property type="entry name" value="MCPsignal_dom"/>
</dbReference>
<proteinExistence type="inferred from homology"/>
<dbReference type="GO" id="GO:0007165">
    <property type="term" value="P:signal transduction"/>
    <property type="evidence" value="ECO:0007669"/>
    <property type="project" value="UniProtKB-KW"/>
</dbReference>
<sequence>MRVSTPIALFIVVGMGLVLAVVGATVSHMARLAGETGALMRVVGGAAGYVSDLEQMVLRVRTAEGAFGRAPEALIDPELARLAGAVEGLAALAADTPFADDVARVAAISGTLGPRARDAVVSRWALDDLDEVYPQTVTDFLAATETIARALSAAGGEAEAAAVARLREEASAIAAGAIAFLGDNDAAGFEALRDRISNFIDRLDMAGARLREFGVSSRNLLRAAESERAKLYGFVTQKAGAGERAAGAAAALEAAVAEAGTLARDMRTAAETASADAVAEIARLTGMLLGGLVLAFLGGLVTAGLTLLWLDRRIVAPLDGLGRSMQRLAAGDAAIAIAGADRDDAIGIMARSLGVFSDQAQANAALQREAELAAEENEARRRMLEQAIGRLRERTTSILVAVREGAGSLGRLSQDLGAEVEVSASFVERAHGTAADTSTNMATVASATDQLAHSINDISQRSFEASRVAVEALAVGERSSEKARTLGDAARRIEAIVHLIQSIAEKTALLALNATIEAARAGEAGRGFSVVAGEVKQLAQQTAKATADITAYVDGIQNDTATTLSAVGEIEEALRAINLFSTSLAAAVEEQGQATAAIAASTSEAARGATLMNESLSAMGETVAKTREAAQSLAALSQDFTRSAQFLVGALDEFLREAA</sequence>
<keyword evidence="5" id="KW-1133">Transmembrane helix</keyword>
<evidence type="ECO:0000259" key="6">
    <source>
        <dbReference type="PROSITE" id="PS50111"/>
    </source>
</evidence>
<dbReference type="PANTHER" id="PTHR32089">
    <property type="entry name" value="METHYL-ACCEPTING CHEMOTAXIS PROTEIN MCPB"/>
    <property type="match status" value="1"/>
</dbReference>
<dbReference type="PROSITE" id="PS50885">
    <property type="entry name" value="HAMP"/>
    <property type="match status" value="1"/>
</dbReference>
<feature type="domain" description="Methyl-accepting transducer" evidence="6">
    <location>
        <begin position="405"/>
        <end position="634"/>
    </location>
</feature>
<keyword evidence="5" id="KW-0812">Transmembrane</keyword>
<evidence type="ECO:0000256" key="2">
    <source>
        <dbReference type="ARBA" id="ARBA00029447"/>
    </source>
</evidence>
<dbReference type="InterPro" id="IPR003660">
    <property type="entry name" value="HAMP_dom"/>
</dbReference>
<feature type="transmembrane region" description="Helical" evidence="5">
    <location>
        <begin position="288"/>
        <end position="310"/>
    </location>
</feature>
<dbReference type="PANTHER" id="PTHR32089:SF112">
    <property type="entry name" value="LYSOZYME-LIKE PROTEIN-RELATED"/>
    <property type="match status" value="1"/>
</dbReference>
<keyword evidence="5" id="KW-0472">Membrane</keyword>
<gene>
    <name evidence="8" type="ORF">GGR16_001561</name>
</gene>
<evidence type="ECO:0000259" key="7">
    <source>
        <dbReference type="PROSITE" id="PS50885"/>
    </source>
</evidence>
<feature type="transmembrane region" description="Helical" evidence="5">
    <location>
        <begin position="6"/>
        <end position="26"/>
    </location>
</feature>
<evidence type="ECO:0000256" key="4">
    <source>
        <dbReference type="SAM" id="Coils"/>
    </source>
</evidence>
<evidence type="ECO:0000256" key="5">
    <source>
        <dbReference type="SAM" id="Phobius"/>
    </source>
</evidence>
<dbReference type="Proteomes" id="UP000577362">
    <property type="component" value="Unassembled WGS sequence"/>
</dbReference>
<evidence type="ECO:0000256" key="1">
    <source>
        <dbReference type="ARBA" id="ARBA00023224"/>
    </source>
</evidence>
<feature type="coiled-coil region" evidence="4">
    <location>
        <begin position="367"/>
        <end position="394"/>
    </location>
</feature>
<name>A0A840BT33_9HYPH</name>
<keyword evidence="1 3" id="KW-0807">Transducer</keyword>
<dbReference type="PROSITE" id="PS50111">
    <property type="entry name" value="CHEMOTAXIS_TRANSDUC_2"/>
    <property type="match status" value="1"/>
</dbReference>
<accession>A0A840BT33</accession>
<keyword evidence="4" id="KW-0175">Coiled coil</keyword>
<dbReference type="RefSeq" id="WP_183316171.1">
    <property type="nucleotide sequence ID" value="NZ_JACIEN010000001.1"/>
</dbReference>
<dbReference type="AlphaFoldDB" id="A0A840BT33"/>
<dbReference type="SUPFAM" id="SSF58104">
    <property type="entry name" value="Methyl-accepting chemotaxis protein (MCP) signaling domain"/>
    <property type="match status" value="1"/>
</dbReference>
<dbReference type="SMART" id="SM00283">
    <property type="entry name" value="MA"/>
    <property type="match status" value="1"/>
</dbReference>
<evidence type="ECO:0000256" key="3">
    <source>
        <dbReference type="PROSITE-ProRule" id="PRU00284"/>
    </source>
</evidence>
<dbReference type="Gene3D" id="1.10.287.950">
    <property type="entry name" value="Methyl-accepting chemotaxis protein"/>
    <property type="match status" value="1"/>
</dbReference>
<keyword evidence="9" id="KW-1185">Reference proteome</keyword>
<evidence type="ECO:0000313" key="8">
    <source>
        <dbReference type="EMBL" id="MBB4016555.1"/>
    </source>
</evidence>
<dbReference type="Gene3D" id="6.10.340.10">
    <property type="match status" value="1"/>
</dbReference>
<comment type="similarity">
    <text evidence="2">Belongs to the methyl-accepting chemotaxis (MCP) protein family.</text>
</comment>
<reference evidence="8 9" key="1">
    <citation type="submission" date="2020-08" db="EMBL/GenBank/DDBJ databases">
        <title>Genomic Encyclopedia of Type Strains, Phase IV (KMG-IV): sequencing the most valuable type-strain genomes for metagenomic binning, comparative biology and taxonomic classification.</title>
        <authorList>
            <person name="Goeker M."/>
        </authorList>
    </citation>
    <scope>NUCLEOTIDE SEQUENCE [LARGE SCALE GENOMIC DNA]</scope>
    <source>
        <strain evidence="8 9">DSM 103737</strain>
    </source>
</reference>
<evidence type="ECO:0000313" key="9">
    <source>
        <dbReference type="Proteomes" id="UP000577362"/>
    </source>
</evidence>
<dbReference type="EMBL" id="JACIEN010000001">
    <property type="protein sequence ID" value="MBB4016555.1"/>
    <property type="molecule type" value="Genomic_DNA"/>
</dbReference>
<dbReference type="SMART" id="SM00304">
    <property type="entry name" value="HAMP"/>
    <property type="match status" value="2"/>
</dbReference>
<organism evidence="8 9">
    <name type="scientific">Chelatococcus caeni</name>
    <dbReference type="NCBI Taxonomy" id="1348468"/>
    <lineage>
        <taxon>Bacteria</taxon>
        <taxon>Pseudomonadati</taxon>
        <taxon>Pseudomonadota</taxon>
        <taxon>Alphaproteobacteria</taxon>
        <taxon>Hyphomicrobiales</taxon>
        <taxon>Chelatococcaceae</taxon>
        <taxon>Chelatococcus</taxon>
    </lineage>
</organism>